<evidence type="ECO:0000313" key="2">
    <source>
        <dbReference type="RefSeq" id="XP_006820122.1"/>
    </source>
</evidence>
<proteinExistence type="predicted"/>
<dbReference type="GeneID" id="102803735"/>
<sequence length="146" mass="15675">MEMYNIGWESISATGGAANYEFVASISDKSDLEDDNATIVQFEVDVRDAYDLTVGIPSFESIMIRELKADIKFPSEDCHIYQYVCLSVSAPNTAAYVDGNATNSHFCLPFGDVEDGYGGNSPCSGCAVTFSIGLLLLAALVSLFGQ</sequence>
<keyword evidence="1" id="KW-1185">Reference proteome</keyword>
<organism evidence="1 2">
    <name type="scientific">Saccoglossus kowalevskii</name>
    <name type="common">Acorn worm</name>
    <dbReference type="NCBI Taxonomy" id="10224"/>
    <lineage>
        <taxon>Eukaryota</taxon>
        <taxon>Metazoa</taxon>
        <taxon>Hemichordata</taxon>
        <taxon>Enteropneusta</taxon>
        <taxon>Harrimaniidae</taxon>
        <taxon>Saccoglossus</taxon>
    </lineage>
</organism>
<gene>
    <name evidence="2" type="primary">LOC102803735</name>
</gene>
<dbReference type="Proteomes" id="UP000694865">
    <property type="component" value="Unplaced"/>
</dbReference>
<accession>A0ABM0MJD1</accession>
<name>A0ABM0MJD1_SACKO</name>
<protein>
    <submittedName>
        <fullName evidence="2">Uncharacterized protein LOC102803735</fullName>
    </submittedName>
</protein>
<reference evidence="2" key="1">
    <citation type="submission" date="2025-08" db="UniProtKB">
        <authorList>
            <consortium name="RefSeq"/>
        </authorList>
    </citation>
    <scope>IDENTIFICATION</scope>
    <source>
        <tissue evidence="2">Testes</tissue>
    </source>
</reference>
<evidence type="ECO:0000313" key="1">
    <source>
        <dbReference type="Proteomes" id="UP000694865"/>
    </source>
</evidence>
<dbReference type="RefSeq" id="XP_006820122.1">
    <property type="nucleotide sequence ID" value="XM_006820059.1"/>
</dbReference>